<evidence type="ECO:0000313" key="5">
    <source>
        <dbReference type="EMBL" id="MBW7474437.1"/>
    </source>
</evidence>
<protein>
    <submittedName>
        <fullName evidence="5">5-oxoprolinase subunit PxpB</fullName>
        <ecNumber evidence="5">3.5.2.9</ecNumber>
    </submittedName>
</protein>
<reference evidence="5 6" key="1">
    <citation type="submission" date="2021-07" db="EMBL/GenBank/DDBJ databases">
        <title>Paenibacillus radiodurans sp. nov., isolated from the southeastern edge of Tengger Desert.</title>
        <authorList>
            <person name="Zhang G."/>
        </authorList>
    </citation>
    <scope>NUCLEOTIDE SEQUENCE [LARGE SCALE GENOMIC DNA]</scope>
    <source>
        <strain evidence="5 6">DT7-4</strain>
    </source>
</reference>
<keyword evidence="1" id="KW-0547">Nucleotide-binding</keyword>
<proteinExistence type="predicted"/>
<feature type="domain" description="Carboxyltransferase" evidence="4">
    <location>
        <begin position="9"/>
        <end position="223"/>
    </location>
</feature>
<dbReference type="Gene3D" id="3.30.1360.40">
    <property type="match status" value="1"/>
</dbReference>
<dbReference type="InterPro" id="IPR010016">
    <property type="entry name" value="PxpB"/>
</dbReference>
<sequence length="245" mass="26883">MSNSDRTDLCVEPLGDRALVVRLGDCKAPADPQMMADTAELLRIVGPEWMEDAVSAYDTVTIVYDPVKVLASMSEAERSLRLPYEQTIAQVESLLHREHKHAAGRPRLIDIPVCYGGAYGPDLQEAAERAELSVQSFVELHASPEYTVAMIGFMPGFPYLTGLPRELSQPRKASPRSRVPAGSVGIAGGQTGIYPFSSPGGWQLIGRTPMELFRSAEEEPSLLRAGDRIRFVPIGKQQMEAWGDR</sequence>
<dbReference type="Gene3D" id="2.40.100.10">
    <property type="entry name" value="Cyclophilin-like"/>
    <property type="match status" value="1"/>
</dbReference>
<name>A0ABS7D3E0_9BACL</name>
<dbReference type="PANTHER" id="PTHR34698">
    <property type="entry name" value="5-OXOPROLINASE SUBUNIT B"/>
    <property type="match status" value="1"/>
</dbReference>
<dbReference type="NCBIfam" id="TIGR00370">
    <property type="entry name" value="5-oxoprolinase subunit PxpB"/>
    <property type="match status" value="1"/>
</dbReference>
<keyword evidence="3" id="KW-0067">ATP-binding</keyword>
<organism evidence="5 6">
    <name type="scientific">Paenibacillus oenotherae</name>
    <dbReference type="NCBI Taxonomy" id="1435645"/>
    <lineage>
        <taxon>Bacteria</taxon>
        <taxon>Bacillati</taxon>
        <taxon>Bacillota</taxon>
        <taxon>Bacilli</taxon>
        <taxon>Bacillales</taxon>
        <taxon>Paenibacillaceae</taxon>
        <taxon>Paenibacillus</taxon>
    </lineage>
</organism>
<accession>A0ABS7D3E0</accession>
<dbReference type="GO" id="GO:0017168">
    <property type="term" value="F:5-oxoprolinase (ATP-hydrolyzing) activity"/>
    <property type="evidence" value="ECO:0007669"/>
    <property type="project" value="UniProtKB-EC"/>
</dbReference>
<dbReference type="InterPro" id="IPR003833">
    <property type="entry name" value="CT_C_D"/>
</dbReference>
<evidence type="ECO:0000256" key="1">
    <source>
        <dbReference type="ARBA" id="ARBA00022741"/>
    </source>
</evidence>
<gene>
    <name evidence="5" type="primary">pxpB</name>
    <name evidence="5" type="ORF">K0T92_06740</name>
</gene>
<dbReference type="Pfam" id="PF02682">
    <property type="entry name" value="CT_C_D"/>
    <property type="match status" value="1"/>
</dbReference>
<dbReference type="RefSeq" id="WP_219871681.1">
    <property type="nucleotide sequence ID" value="NZ_JAHZIJ010000003.1"/>
</dbReference>
<dbReference type="InterPro" id="IPR029000">
    <property type="entry name" value="Cyclophilin-like_dom_sf"/>
</dbReference>
<evidence type="ECO:0000256" key="2">
    <source>
        <dbReference type="ARBA" id="ARBA00022801"/>
    </source>
</evidence>
<keyword evidence="2 5" id="KW-0378">Hydrolase</keyword>
<evidence type="ECO:0000256" key="3">
    <source>
        <dbReference type="ARBA" id="ARBA00022840"/>
    </source>
</evidence>
<dbReference type="SMART" id="SM00796">
    <property type="entry name" value="AHS1"/>
    <property type="match status" value="1"/>
</dbReference>
<evidence type="ECO:0000259" key="4">
    <source>
        <dbReference type="SMART" id="SM00796"/>
    </source>
</evidence>
<dbReference type="EMBL" id="JAHZIJ010000003">
    <property type="protein sequence ID" value="MBW7474437.1"/>
    <property type="molecule type" value="Genomic_DNA"/>
</dbReference>
<keyword evidence="6" id="KW-1185">Reference proteome</keyword>
<dbReference type="SUPFAM" id="SSF50891">
    <property type="entry name" value="Cyclophilin-like"/>
    <property type="match status" value="1"/>
</dbReference>
<dbReference type="SUPFAM" id="SSF160467">
    <property type="entry name" value="PH0987 N-terminal domain-like"/>
    <property type="match status" value="1"/>
</dbReference>
<dbReference type="Proteomes" id="UP000812277">
    <property type="component" value="Unassembled WGS sequence"/>
</dbReference>
<comment type="caution">
    <text evidence="5">The sequence shown here is derived from an EMBL/GenBank/DDBJ whole genome shotgun (WGS) entry which is preliminary data.</text>
</comment>
<evidence type="ECO:0000313" key="6">
    <source>
        <dbReference type="Proteomes" id="UP000812277"/>
    </source>
</evidence>
<dbReference type="PANTHER" id="PTHR34698:SF2">
    <property type="entry name" value="5-OXOPROLINASE SUBUNIT B"/>
    <property type="match status" value="1"/>
</dbReference>
<dbReference type="EC" id="3.5.2.9" evidence="5"/>